<name>A0A2W2HCM7_9ACTN</name>
<dbReference type="Proteomes" id="UP000248544">
    <property type="component" value="Unassembled WGS sequence"/>
</dbReference>
<dbReference type="SUPFAM" id="SSF52540">
    <property type="entry name" value="P-loop containing nucleoside triphosphate hydrolases"/>
    <property type="match status" value="2"/>
</dbReference>
<dbReference type="InterPro" id="IPR027417">
    <property type="entry name" value="P-loop_NTPase"/>
</dbReference>
<reference evidence="2 3" key="1">
    <citation type="submission" date="2018-01" db="EMBL/GenBank/DDBJ databases">
        <title>Draft genome sequence of Sphaerisporangium sp. 7K107.</title>
        <authorList>
            <person name="Sahin N."/>
            <person name="Saygin H."/>
            <person name="Ay H."/>
        </authorList>
    </citation>
    <scope>NUCLEOTIDE SEQUENCE [LARGE SCALE GENOMIC DNA]</scope>
    <source>
        <strain evidence="2 3">7K107</strain>
    </source>
</reference>
<accession>A0A2W2HCM7</accession>
<evidence type="ECO:0000259" key="1">
    <source>
        <dbReference type="Pfam" id="PF01935"/>
    </source>
</evidence>
<feature type="non-terminal residue" evidence="2">
    <location>
        <position position="701"/>
    </location>
</feature>
<keyword evidence="3" id="KW-1185">Reference proteome</keyword>
<dbReference type="InterPro" id="IPR002789">
    <property type="entry name" value="HerA_central"/>
</dbReference>
<protein>
    <recommendedName>
        <fullName evidence="1">Helicase HerA central domain-containing protein</fullName>
    </recommendedName>
</protein>
<proteinExistence type="predicted"/>
<dbReference type="EMBL" id="POUA01000246">
    <property type="protein sequence ID" value="PZG36834.1"/>
    <property type="molecule type" value="Genomic_DNA"/>
</dbReference>
<dbReference type="AlphaFoldDB" id="A0A2W2HCM7"/>
<feature type="domain" description="Helicase HerA central" evidence="1">
    <location>
        <begin position="624"/>
        <end position="684"/>
    </location>
</feature>
<dbReference type="Pfam" id="PF01935">
    <property type="entry name" value="DUF87"/>
    <property type="match status" value="1"/>
</dbReference>
<evidence type="ECO:0000313" key="3">
    <source>
        <dbReference type="Proteomes" id="UP000248544"/>
    </source>
</evidence>
<gene>
    <name evidence="2" type="ORF">C1I98_26125</name>
</gene>
<dbReference type="Gene3D" id="3.40.50.300">
    <property type="entry name" value="P-loop containing nucleotide triphosphate hydrolases"/>
    <property type="match status" value="1"/>
</dbReference>
<evidence type="ECO:0000313" key="2">
    <source>
        <dbReference type="EMBL" id="PZG36834.1"/>
    </source>
</evidence>
<comment type="caution">
    <text evidence="2">The sequence shown here is derived from an EMBL/GenBank/DDBJ whole genome shotgun (WGS) entry which is preliminary data.</text>
</comment>
<sequence length="701" mass="76107">MSEPELRALRAISHILDWTATAEHAWNPRPYHVGGMHPRAERLILDGIEEASRLATASPLGAVIEGPGGAGKTHLLGWVRGEVARAGGYFFLVEFGVGDDFWRRTTGAMVTDLGKPANGADVPVQAMVALHGLADLAGVGDRIRAAAERPSGLSLDDLDALVNGLRAKDRQLLHYKDTIRALALYATDKGPGVDVAHDHLKSAEEAEEGDRRAWGMSRQVKPPHDIAVELSAILALTGPSVIAVDQIDAILRLPRSQQAGTEPGGETVDEVAGGLMALRHATRRTLCLVACLPDSWERISNHAVDTARDRFRTSLILNSIPTAEVARELVERRFEVAFADAGYNPPHPVWPIEPGAFATATNLTPRALLQRIGEHIDGCRADGVVRPLERFTTDAPVIIPPPGHLEAQPDFGRLDARFKELRAQAEVEDAFDAQHEDEVAPVLLTAGLTAWITEQGEAGRGFSVDPLPGHKPPVHARLRQVLDPDTDEQRHWTFRVIGAKHHIAALKRLKDGMAESGIGPKTPDRCFIVLRNHAWTDGPSTRKQLDLLEDSGGRSIPLRSDDLRVFEALRLMEADHDPEFDLWLRARRPASGTELLGDILSDVAGEPPAKVPQRPEPSSAPIIPVGRRLDTGATLELKLSVLARHTAVFAGSGSGKTVFLRRLVEECALHGVSSIVLDPNNDLARLGDPWPAPRLRGPNRG</sequence>
<organism evidence="2 3">
    <name type="scientific">Spongiactinospora gelatinilytica</name>
    <dbReference type="NCBI Taxonomy" id="2666298"/>
    <lineage>
        <taxon>Bacteria</taxon>
        <taxon>Bacillati</taxon>
        <taxon>Actinomycetota</taxon>
        <taxon>Actinomycetes</taxon>
        <taxon>Streptosporangiales</taxon>
        <taxon>Streptosporangiaceae</taxon>
        <taxon>Spongiactinospora</taxon>
    </lineage>
</organism>
<dbReference type="RefSeq" id="WP_146607631.1">
    <property type="nucleotide sequence ID" value="NZ_POUA01000246.1"/>
</dbReference>